<dbReference type="AlphaFoldDB" id="A0AAE0WFX1"/>
<reference evidence="2" key="1">
    <citation type="submission" date="2023-07" db="EMBL/GenBank/DDBJ databases">
        <title>Black Yeasts Isolated from many extreme environments.</title>
        <authorList>
            <person name="Coleine C."/>
            <person name="Stajich J.E."/>
            <person name="Selbmann L."/>
        </authorList>
    </citation>
    <scope>NUCLEOTIDE SEQUENCE</scope>
    <source>
        <strain evidence="2">CCFEE 5485</strain>
    </source>
</reference>
<feature type="transmembrane region" description="Helical" evidence="1">
    <location>
        <begin position="12"/>
        <end position="33"/>
    </location>
</feature>
<evidence type="ECO:0000256" key="1">
    <source>
        <dbReference type="SAM" id="Phobius"/>
    </source>
</evidence>
<keyword evidence="1" id="KW-0472">Membrane</keyword>
<evidence type="ECO:0000313" key="2">
    <source>
        <dbReference type="EMBL" id="KAK3672164.1"/>
    </source>
</evidence>
<keyword evidence="1" id="KW-1133">Transmembrane helix</keyword>
<keyword evidence="3" id="KW-1185">Reference proteome</keyword>
<dbReference type="Proteomes" id="UP001274830">
    <property type="component" value="Unassembled WGS sequence"/>
</dbReference>
<proteinExistence type="predicted"/>
<protein>
    <submittedName>
        <fullName evidence="2">Uncharacterized protein</fullName>
    </submittedName>
</protein>
<accession>A0AAE0WFX1</accession>
<organism evidence="2 3">
    <name type="scientific">Recurvomyces mirabilis</name>
    <dbReference type="NCBI Taxonomy" id="574656"/>
    <lineage>
        <taxon>Eukaryota</taxon>
        <taxon>Fungi</taxon>
        <taxon>Dikarya</taxon>
        <taxon>Ascomycota</taxon>
        <taxon>Pezizomycotina</taxon>
        <taxon>Dothideomycetes</taxon>
        <taxon>Dothideomycetidae</taxon>
        <taxon>Mycosphaerellales</taxon>
        <taxon>Teratosphaeriaceae</taxon>
        <taxon>Recurvomyces</taxon>
    </lineage>
</organism>
<feature type="transmembrane region" description="Helical" evidence="1">
    <location>
        <begin position="60"/>
        <end position="81"/>
    </location>
</feature>
<name>A0AAE0WFX1_9PEZI</name>
<dbReference type="EMBL" id="JAUTXT010000035">
    <property type="protein sequence ID" value="KAK3672164.1"/>
    <property type="molecule type" value="Genomic_DNA"/>
</dbReference>
<keyword evidence="1" id="KW-0812">Transmembrane</keyword>
<sequence>MSTSAFSPHDPYLLKASGLIGAFVTLFGTAILVRPSFGLSAWKFISPTASKDKQLALDQFRLFGVREAFLGTALVTCWFLGEPKVLGWLMLATIPVAVVDGVVQRSQTGGGEWSHWGLVPVVFGLGGGLLGWFERMI</sequence>
<evidence type="ECO:0000313" key="3">
    <source>
        <dbReference type="Proteomes" id="UP001274830"/>
    </source>
</evidence>
<dbReference type="Pfam" id="PF14087">
    <property type="entry name" value="DUF4267"/>
    <property type="match status" value="1"/>
</dbReference>
<feature type="transmembrane region" description="Helical" evidence="1">
    <location>
        <begin position="113"/>
        <end position="133"/>
    </location>
</feature>
<dbReference type="InterPro" id="IPR025363">
    <property type="entry name" value="DUF4267"/>
</dbReference>
<gene>
    <name evidence="2" type="ORF">LTR78_007917</name>
</gene>
<comment type="caution">
    <text evidence="2">The sequence shown here is derived from an EMBL/GenBank/DDBJ whole genome shotgun (WGS) entry which is preliminary data.</text>
</comment>